<keyword evidence="2" id="KW-1185">Reference proteome</keyword>
<dbReference type="Proteomes" id="UP001141552">
    <property type="component" value="Unassembled WGS sequence"/>
</dbReference>
<dbReference type="AlphaFoldDB" id="A0A9Q0GA53"/>
<protein>
    <submittedName>
        <fullName evidence="1">Uncharacterized protein</fullName>
    </submittedName>
</protein>
<gene>
    <name evidence="1" type="ORF">Tsubulata_007705</name>
</gene>
<evidence type="ECO:0000313" key="1">
    <source>
        <dbReference type="EMBL" id="KAJ4844716.1"/>
    </source>
</evidence>
<accession>A0A9Q0GA53</accession>
<organism evidence="1 2">
    <name type="scientific">Turnera subulata</name>
    <dbReference type="NCBI Taxonomy" id="218843"/>
    <lineage>
        <taxon>Eukaryota</taxon>
        <taxon>Viridiplantae</taxon>
        <taxon>Streptophyta</taxon>
        <taxon>Embryophyta</taxon>
        <taxon>Tracheophyta</taxon>
        <taxon>Spermatophyta</taxon>
        <taxon>Magnoliopsida</taxon>
        <taxon>eudicotyledons</taxon>
        <taxon>Gunneridae</taxon>
        <taxon>Pentapetalae</taxon>
        <taxon>rosids</taxon>
        <taxon>fabids</taxon>
        <taxon>Malpighiales</taxon>
        <taxon>Passifloraceae</taxon>
        <taxon>Turnera</taxon>
    </lineage>
</organism>
<reference evidence="1" key="1">
    <citation type="submission" date="2022-02" db="EMBL/GenBank/DDBJ databases">
        <authorList>
            <person name="Henning P.M."/>
            <person name="McCubbin A.G."/>
            <person name="Shore J.S."/>
        </authorList>
    </citation>
    <scope>NUCLEOTIDE SEQUENCE</scope>
    <source>
        <strain evidence="1">F60SS</strain>
        <tissue evidence="1">Leaves</tissue>
    </source>
</reference>
<reference evidence="1" key="2">
    <citation type="journal article" date="2023" name="Plants (Basel)">
        <title>Annotation of the Turnera subulata (Passifloraceae) Draft Genome Reveals the S-Locus Evolved after the Divergence of Turneroideae from Passifloroideae in a Stepwise Manner.</title>
        <authorList>
            <person name="Henning P.M."/>
            <person name="Roalson E.H."/>
            <person name="Mir W."/>
            <person name="McCubbin A.G."/>
            <person name="Shore J.S."/>
        </authorList>
    </citation>
    <scope>NUCLEOTIDE SEQUENCE</scope>
    <source>
        <strain evidence="1">F60SS</strain>
    </source>
</reference>
<comment type="caution">
    <text evidence="1">The sequence shown here is derived from an EMBL/GenBank/DDBJ whole genome shotgun (WGS) entry which is preliminary data.</text>
</comment>
<dbReference type="EMBL" id="JAKUCV010001882">
    <property type="protein sequence ID" value="KAJ4844716.1"/>
    <property type="molecule type" value="Genomic_DNA"/>
</dbReference>
<proteinExistence type="predicted"/>
<name>A0A9Q0GA53_9ROSI</name>
<evidence type="ECO:0000313" key="2">
    <source>
        <dbReference type="Proteomes" id="UP001141552"/>
    </source>
</evidence>
<sequence>MTGCHNVCKREHKVRYPIVRPRSFTTTTKSHLFSNLSLKASDNLTVIPYLPATKLISPSLHSTSSSSSVSSTPSATPARALANMSRKLGLGVCTIGWSPPVVPPVLGQPPAWQTPPPSTLAAPLPVKTCCCCTDLEGSTIDSIPCLSDPTASVSIGVISTPSWFRTFLWTGHPPSPMSQAPQWVQSWWRDRELKPEEKLVARGRVRD</sequence>